<dbReference type="AlphaFoldDB" id="A0AAV9GMA9"/>
<evidence type="ECO:0000259" key="1">
    <source>
        <dbReference type="Pfam" id="PF06985"/>
    </source>
</evidence>
<keyword evidence="3" id="KW-1185">Reference proteome</keyword>
<dbReference type="PANTHER" id="PTHR33112">
    <property type="entry name" value="DOMAIN PROTEIN, PUTATIVE-RELATED"/>
    <property type="match status" value="1"/>
</dbReference>
<dbReference type="PANTHER" id="PTHR33112:SF16">
    <property type="entry name" value="HETEROKARYON INCOMPATIBILITY DOMAIN-CONTAINING PROTEIN"/>
    <property type="match status" value="1"/>
</dbReference>
<dbReference type="EMBL" id="MU865943">
    <property type="protein sequence ID" value="KAK4448477.1"/>
    <property type="molecule type" value="Genomic_DNA"/>
</dbReference>
<dbReference type="Proteomes" id="UP001321760">
    <property type="component" value="Unassembled WGS sequence"/>
</dbReference>
<feature type="domain" description="Heterokaryon incompatibility" evidence="1">
    <location>
        <begin position="31"/>
        <end position="179"/>
    </location>
</feature>
<evidence type="ECO:0000313" key="2">
    <source>
        <dbReference type="EMBL" id="KAK4448477.1"/>
    </source>
</evidence>
<proteinExistence type="predicted"/>
<reference evidence="2" key="1">
    <citation type="journal article" date="2023" name="Mol. Phylogenet. Evol.">
        <title>Genome-scale phylogeny and comparative genomics of the fungal order Sordariales.</title>
        <authorList>
            <person name="Hensen N."/>
            <person name="Bonometti L."/>
            <person name="Westerberg I."/>
            <person name="Brannstrom I.O."/>
            <person name="Guillou S."/>
            <person name="Cros-Aarteil S."/>
            <person name="Calhoun S."/>
            <person name="Haridas S."/>
            <person name="Kuo A."/>
            <person name="Mondo S."/>
            <person name="Pangilinan J."/>
            <person name="Riley R."/>
            <person name="LaButti K."/>
            <person name="Andreopoulos B."/>
            <person name="Lipzen A."/>
            <person name="Chen C."/>
            <person name="Yan M."/>
            <person name="Daum C."/>
            <person name="Ng V."/>
            <person name="Clum A."/>
            <person name="Steindorff A."/>
            <person name="Ohm R.A."/>
            <person name="Martin F."/>
            <person name="Silar P."/>
            <person name="Natvig D.O."/>
            <person name="Lalanne C."/>
            <person name="Gautier V."/>
            <person name="Ament-Velasquez S.L."/>
            <person name="Kruys A."/>
            <person name="Hutchinson M.I."/>
            <person name="Powell A.J."/>
            <person name="Barry K."/>
            <person name="Miller A.N."/>
            <person name="Grigoriev I.V."/>
            <person name="Debuchy R."/>
            <person name="Gladieux P."/>
            <person name="Hiltunen Thoren M."/>
            <person name="Johannesson H."/>
        </authorList>
    </citation>
    <scope>NUCLEOTIDE SEQUENCE</scope>
    <source>
        <strain evidence="2">PSN243</strain>
    </source>
</reference>
<organism evidence="2 3">
    <name type="scientific">Podospora aff. communis PSN243</name>
    <dbReference type="NCBI Taxonomy" id="3040156"/>
    <lineage>
        <taxon>Eukaryota</taxon>
        <taxon>Fungi</taxon>
        <taxon>Dikarya</taxon>
        <taxon>Ascomycota</taxon>
        <taxon>Pezizomycotina</taxon>
        <taxon>Sordariomycetes</taxon>
        <taxon>Sordariomycetidae</taxon>
        <taxon>Sordariales</taxon>
        <taxon>Podosporaceae</taxon>
        <taxon>Podospora</taxon>
    </lineage>
</organism>
<dbReference type="InterPro" id="IPR010730">
    <property type="entry name" value="HET"/>
</dbReference>
<gene>
    <name evidence="2" type="ORF">QBC34DRAFT_266023</name>
</gene>
<feature type="non-terminal residue" evidence="2">
    <location>
        <position position="331"/>
    </location>
</feature>
<feature type="non-terminal residue" evidence="2">
    <location>
        <position position="1"/>
    </location>
</feature>
<protein>
    <submittedName>
        <fullName evidence="2">Heterokaryon incompatibility protein-domain-containing protein</fullName>
    </submittedName>
</protein>
<dbReference type="Pfam" id="PF06985">
    <property type="entry name" value="HET"/>
    <property type="match status" value="1"/>
</dbReference>
<sequence>PDQVLDVGLETNLDDLKVKVVHTHGRRGEKYMTLSHCWGPRSHVTTQLTTQCLVEYETEGISLQQLPNTFRHAVLFTRELGVRYLWIDPLCIIQDDTQDWERESVTMRSVYENSHLTIAAAASPSAQGGLFPFLPPKHPPHNISGTTPDGKPFELSASLRMDHSGSKLPLLKRGWAFQERNLSPRTLFFAEREVLWECKTELDCQCEFGGFYEEENMKSWHHLLAPETAAMSRADKLDQFQLWHKLVKYYSSLELSVKSDRLPAISGIAEVIRRLRGLQLTDYYYGLWSDSFPFDLSWYQLVPGAERHSGVPSWSWASVHNQVHFPFFLWK</sequence>
<comment type="caution">
    <text evidence="2">The sequence shown here is derived from an EMBL/GenBank/DDBJ whole genome shotgun (WGS) entry which is preliminary data.</text>
</comment>
<accession>A0AAV9GMA9</accession>
<name>A0AAV9GMA9_9PEZI</name>
<reference evidence="2" key="2">
    <citation type="submission" date="2023-05" db="EMBL/GenBank/DDBJ databases">
        <authorList>
            <consortium name="Lawrence Berkeley National Laboratory"/>
            <person name="Steindorff A."/>
            <person name="Hensen N."/>
            <person name="Bonometti L."/>
            <person name="Westerberg I."/>
            <person name="Brannstrom I.O."/>
            <person name="Guillou S."/>
            <person name="Cros-Aarteil S."/>
            <person name="Calhoun S."/>
            <person name="Haridas S."/>
            <person name="Kuo A."/>
            <person name="Mondo S."/>
            <person name="Pangilinan J."/>
            <person name="Riley R."/>
            <person name="Labutti K."/>
            <person name="Andreopoulos B."/>
            <person name="Lipzen A."/>
            <person name="Chen C."/>
            <person name="Yanf M."/>
            <person name="Daum C."/>
            <person name="Ng V."/>
            <person name="Clum A."/>
            <person name="Ohm R."/>
            <person name="Martin F."/>
            <person name="Silar P."/>
            <person name="Natvig D."/>
            <person name="Lalanne C."/>
            <person name="Gautier V."/>
            <person name="Ament-Velasquez S.L."/>
            <person name="Kruys A."/>
            <person name="Hutchinson M.I."/>
            <person name="Powell A.J."/>
            <person name="Barry K."/>
            <person name="Miller A.N."/>
            <person name="Grigoriev I.V."/>
            <person name="Debuchy R."/>
            <person name="Gladieux P."/>
            <person name="Thoren M.H."/>
            <person name="Johannesson H."/>
        </authorList>
    </citation>
    <scope>NUCLEOTIDE SEQUENCE</scope>
    <source>
        <strain evidence="2">PSN243</strain>
    </source>
</reference>
<evidence type="ECO:0000313" key="3">
    <source>
        <dbReference type="Proteomes" id="UP001321760"/>
    </source>
</evidence>